<feature type="transmembrane region" description="Helical" evidence="4">
    <location>
        <begin position="21"/>
        <end position="41"/>
    </location>
</feature>
<keyword evidence="2 4" id="KW-1133">Transmembrane helix</keyword>
<name>A0A370NL19_9BURK</name>
<evidence type="ECO:0000256" key="1">
    <source>
        <dbReference type="ARBA" id="ARBA00022692"/>
    </source>
</evidence>
<evidence type="ECO:0000313" key="5">
    <source>
        <dbReference type="EMBL" id="RDK06280.1"/>
    </source>
</evidence>
<protein>
    <submittedName>
        <fullName evidence="5">MFS transporter</fullName>
    </submittedName>
</protein>
<accession>A0A370NL19</accession>
<feature type="transmembrane region" description="Helical" evidence="4">
    <location>
        <begin position="204"/>
        <end position="223"/>
    </location>
</feature>
<keyword evidence="1 4" id="KW-0812">Transmembrane</keyword>
<evidence type="ECO:0000256" key="2">
    <source>
        <dbReference type="ARBA" id="ARBA00022989"/>
    </source>
</evidence>
<evidence type="ECO:0000313" key="6">
    <source>
        <dbReference type="Proteomes" id="UP000255165"/>
    </source>
</evidence>
<dbReference type="InterPro" id="IPR011701">
    <property type="entry name" value="MFS"/>
</dbReference>
<dbReference type="Gene3D" id="1.20.1250.20">
    <property type="entry name" value="MFS general substrate transporter like domains"/>
    <property type="match status" value="1"/>
</dbReference>
<feature type="transmembrane region" description="Helical" evidence="4">
    <location>
        <begin position="292"/>
        <end position="316"/>
    </location>
</feature>
<organism evidence="5 6">
    <name type="scientific">Cupriavidus lacunae</name>
    <dbReference type="NCBI Taxonomy" id="2666307"/>
    <lineage>
        <taxon>Bacteria</taxon>
        <taxon>Pseudomonadati</taxon>
        <taxon>Pseudomonadota</taxon>
        <taxon>Betaproteobacteria</taxon>
        <taxon>Burkholderiales</taxon>
        <taxon>Burkholderiaceae</taxon>
        <taxon>Cupriavidus</taxon>
    </lineage>
</organism>
<gene>
    <name evidence="5" type="ORF">DN412_32375</name>
</gene>
<proteinExistence type="predicted"/>
<dbReference type="SUPFAM" id="SSF103473">
    <property type="entry name" value="MFS general substrate transporter"/>
    <property type="match status" value="1"/>
</dbReference>
<dbReference type="Pfam" id="PF07690">
    <property type="entry name" value="MFS_1"/>
    <property type="match status" value="1"/>
</dbReference>
<feature type="transmembrane region" description="Helical" evidence="4">
    <location>
        <begin position="132"/>
        <end position="156"/>
    </location>
</feature>
<keyword evidence="6" id="KW-1185">Reference proteome</keyword>
<evidence type="ECO:0000256" key="3">
    <source>
        <dbReference type="ARBA" id="ARBA00023136"/>
    </source>
</evidence>
<feature type="transmembrane region" description="Helical" evidence="4">
    <location>
        <begin position="47"/>
        <end position="65"/>
    </location>
</feature>
<dbReference type="Proteomes" id="UP000255165">
    <property type="component" value="Unassembled WGS sequence"/>
</dbReference>
<dbReference type="InterPro" id="IPR036259">
    <property type="entry name" value="MFS_trans_sf"/>
</dbReference>
<sequence>MNRPVDSVKGWTSLVLCHCSGLIDLVAMPVWIGIVLIGMYGLDPQNAGALVSCFLGAAVLTSAVVSPRVNRIRGVVAVPLGYGTAAAAFIAMATTRDYNAMIALHIVGGLGVGVGLSMAHAAMGASSNPHRLIAVAFLALTLVSLGFLGGVSKLVVAYGGPVLFLSLGCIMLVAALFALIGFPSRRSSVSIPDAPVHPGKLPRVVWLAMIGTSFALLNHSMMFGFVERVGDAHGFSREQLMNTMLMIGLVNLSPGVLAAYFEKRISPRVVIVFGPLLHAMLCLMLTQTTTYAVYTLGSCLFPVVMTFTHTFIFAYLARLDPSGRAVAATPVMLMTGSAIGPFLGGTVAQSFGYASLGWMVVALAAVSVSFFLAAVRGESRGIHGLAKAA</sequence>
<reference evidence="6" key="1">
    <citation type="submission" date="2018-06" db="EMBL/GenBank/DDBJ databases">
        <authorList>
            <person name="Feng T."/>
            <person name="Jeon C.O."/>
        </authorList>
    </citation>
    <scope>NUCLEOTIDE SEQUENCE [LARGE SCALE GENOMIC DNA]</scope>
    <source>
        <strain evidence="6">S23</strain>
    </source>
</reference>
<feature type="transmembrane region" description="Helical" evidence="4">
    <location>
        <begin position="268"/>
        <end position="286"/>
    </location>
</feature>
<feature type="transmembrane region" description="Helical" evidence="4">
    <location>
        <begin position="325"/>
        <end position="344"/>
    </location>
</feature>
<evidence type="ECO:0000256" key="4">
    <source>
        <dbReference type="SAM" id="Phobius"/>
    </source>
</evidence>
<feature type="transmembrane region" description="Helical" evidence="4">
    <location>
        <begin position="162"/>
        <end position="183"/>
    </location>
</feature>
<dbReference type="EMBL" id="QKWJ01000067">
    <property type="protein sequence ID" value="RDK06280.1"/>
    <property type="molecule type" value="Genomic_DNA"/>
</dbReference>
<comment type="caution">
    <text evidence="5">The sequence shown here is derived from an EMBL/GenBank/DDBJ whole genome shotgun (WGS) entry which is preliminary data.</text>
</comment>
<dbReference type="GO" id="GO:0022857">
    <property type="term" value="F:transmembrane transporter activity"/>
    <property type="evidence" value="ECO:0007669"/>
    <property type="project" value="InterPro"/>
</dbReference>
<keyword evidence="3 4" id="KW-0472">Membrane</keyword>
<feature type="transmembrane region" description="Helical" evidence="4">
    <location>
        <begin position="100"/>
        <end position="120"/>
    </location>
</feature>
<feature type="transmembrane region" description="Helical" evidence="4">
    <location>
        <begin position="243"/>
        <end position="261"/>
    </location>
</feature>
<feature type="transmembrane region" description="Helical" evidence="4">
    <location>
        <begin position="356"/>
        <end position="375"/>
    </location>
</feature>
<feature type="transmembrane region" description="Helical" evidence="4">
    <location>
        <begin position="72"/>
        <end position="94"/>
    </location>
</feature>
<dbReference type="AlphaFoldDB" id="A0A370NL19"/>
<dbReference type="RefSeq" id="WP_115215312.1">
    <property type="nucleotide sequence ID" value="NZ_QKWJ01000067.1"/>
</dbReference>